<keyword evidence="3" id="KW-1003">Cell membrane</keyword>
<keyword evidence="6 7" id="KW-0472">Membrane</keyword>
<dbReference type="PANTHER" id="PTHR43163">
    <property type="entry name" value="DIPEPTIDE TRANSPORT SYSTEM PERMEASE PROTEIN DPPB-RELATED"/>
    <property type="match status" value="1"/>
</dbReference>
<organism evidence="9 10">
    <name type="scientific">Phytoactinopolyspora halophila</name>
    <dbReference type="NCBI Taxonomy" id="1981511"/>
    <lineage>
        <taxon>Bacteria</taxon>
        <taxon>Bacillati</taxon>
        <taxon>Actinomycetota</taxon>
        <taxon>Actinomycetes</taxon>
        <taxon>Jiangellales</taxon>
        <taxon>Jiangellaceae</taxon>
        <taxon>Phytoactinopolyspora</taxon>
    </lineage>
</organism>
<accession>A0A329QHX9</accession>
<feature type="transmembrane region" description="Helical" evidence="7">
    <location>
        <begin position="310"/>
        <end position="337"/>
    </location>
</feature>
<reference evidence="9 10" key="1">
    <citation type="submission" date="2018-06" db="EMBL/GenBank/DDBJ databases">
        <title>Phytoactinopolyspora halophila sp. nov., a novel halophilic actinomycete isolated from a saline soil in China.</title>
        <authorList>
            <person name="Tang S.-K."/>
        </authorList>
    </citation>
    <scope>NUCLEOTIDE SEQUENCE [LARGE SCALE GENOMIC DNA]</scope>
    <source>
        <strain evidence="9 10">YIM 96934</strain>
    </source>
</reference>
<dbReference type="GO" id="GO:0005886">
    <property type="term" value="C:plasma membrane"/>
    <property type="evidence" value="ECO:0007669"/>
    <property type="project" value="UniProtKB-SubCell"/>
</dbReference>
<feature type="transmembrane region" description="Helical" evidence="7">
    <location>
        <begin position="107"/>
        <end position="128"/>
    </location>
</feature>
<evidence type="ECO:0000256" key="7">
    <source>
        <dbReference type="RuleBase" id="RU363032"/>
    </source>
</evidence>
<dbReference type="GO" id="GO:0055085">
    <property type="term" value="P:transmembrane transport"/>
    <property type="evidence" value="ECO:0007669"/>
    <property type="project" value="InterPro"/>
</dbReference>
<protein>
    <submittedName>
        <fullName evidence="9">ABC transporter permease</fullName>
    </submittedName>
</protein>
<evidence type="ECO:0000256" key="2">
    <source>
        <dbReference type="ARBA" id="ARBA00022448"/>
    </source>
</evidence>
<keyword evidence="10" id="KW-1185">Reference proteome</keyword>
<dbReference type="EMBL" id="QMIG01000019">
    <property type="protein sequence ID" value="RAW11581.1"/>
    <property type="molecule type" value="Genomic_DNA"/>
</dbReference>
<feature type="domain" description="ABC transmembrane type-1" evidence="8">
    <location>
        <begin position="103"/>
        <end position="334"/>
    </location>
</feature>
<evidence type="ECO:0000256" key="6">
    <source>
        <dbReference type="ARBA" id="ARBA00023136"/>
    </source>
</evidence>
<gene>
    <name evidence="9" type="ORF">DPM12_15995</name>
</gene>
<dbReference type="SUPFAM" id="SSF161098">
    <property type="entry name" value="MetI-like"/>
    <property type="match status" value="1"/>
</dbReference>
<dbReference type="RefSeq" id="WP_112259351.1">
    <property type="nucleotide sequence ID" value="NZ_QMIG01000019.1"/>
</dbReference>
<keyword evidence="2 7" id="KW-0813">Transport</keyword>
<evidence type="ECO:0000256" key="5">
    <source>
        <dbReference type="ARBA" id="ARBA00022989"/>
    </source>
</evidence>
<feature type="transmembrane region" description="Helical" evidence="7">
    <location>
        <begin position="211"/>
        <end position="230"/>
    </location>
</feature>
<comment type="similarity">
    <text evidence="7">Belongs to the binding-protein-dependent transport system permease family.</text>
</comment>
<keyword evidence="4 7" id="KW-0812">Transmembrane</keyword>
<dbReference type="InterPro" id="IPR045621">
    <property type="entry name" value="BPD_transp_1_N"/>
</dbReference>
<dbReference type="Gene3D" id="1.10.3720.10">
    <property type="entry name" value="MetI-like"/>
    <property type="match status" value="1"/>
</dbReference>
<dbReference type="AlphaFoldDB" id="A0A329QHX9"/>
<dbReference type="Proteomes" id="UP000250462">
    <property type="component" value="Unassembled WGS sequence"/>
</dbReference>
<evidence type="ECO:0000256" key="1">
    <source>
        <dbReference type="ARBA" id="ARBA00004651"/>
    </source>
</evidence>
<dbReference type="Pfam" id="PF19300">
    <property type="entry name" value="BPD_transp_1_N"/>
    <property type="match status" value="1"/>
</dbReference>
<evidence type="ECO:0000313" key="10">
    <source>
        <dbReference type="Proteomes" id="UP000250462"/>
    </source>
</evidence>
<dbReference type="Pfam" id="PF00528">
    <property type="entry name" value="BPD_transp_1"/>
    <property type="match status" value="1"/>
</dbReference>
<dbReference type="CDD" id="cd06261">
    <property type="entry name" value="TM_PBP2"/>
    <property type="match status" value="1"/>
</dbReference>
<proteinExistence type="inferred from homology"/>
<feature type="transmembrane region" description="Helical" evidence="7">
    <location>
        <begin position="140"/>
        <end position="163"/>
    </location>
</feature>
<feature type="transmembrane region" description="Helical" evidence="7">
    <location>
        <begin position="12"/>
        <end position="35"/>
    </location>
</feature>
<evidence type="ECO:0000256" key="3">
    <source>
        <dbReference type="ARBA" id="ARBA00022475"/>
    </source>
</evidence>
<feature type="transmembrane region" description="Helical" evidence="7">
    <location>
        <begin position="265"/>
        <end position="286"/>
    </location>
</feature>
<dbReference type="InterPro" id="IPR035906">
    <property type="entry name" value="MetI-like_sf"/>
</dbReference>
<dbReference type="PANTHER" id="PTHR43163:SF6">
    <property type="entry name" value="DIPEPTIDE TRANSPORT SYSTEM PERMEASE PROTEIN DPPB-RELATED"/>
    <property type="match status" value="1"/>
</dbReference>
<keyword evidence="5 7" id="KW-1133">Transmembrane helix</keyword>
<evidence type="ECO:0000313" key="9">
    <source>
        <dbReference type="EMBL" id="RAW11581.1"/>
    </source>
</evidence>
<comment type="subcellular location">
    <subcellularLocation>
        <location evidence="1 7">Cell membrane</location>
        <topology evidence="1 7">Multi-pass membrane protein</topology>
    </subcellularLocation>
</comment>
<dbReference type="PROSITE" id="PS50928">
    <property type="entry name" value="ABC_TM1"/>
    <property type="match status" value="1"/>
</dbReference>
<dbReference type="InterPro" id="IPR000515">
    <property type="entry name" value="MetI-like"/>
</dbReference>
<name>A0A329QHX9_9ACTN</name>
<evidence type="ECO:0000256" key="4">
    <source>
        <dbReference type="ARBA" id="ARBA00022692"/>
    </source>
</evidence>
<sequence length="343" mass="37164">MSTRTAGSLRTYLLTRVLLFVPQVIVILTIVFVLMRVAPGDPVSVALGGQRSEEELAELRAAAGYDRPIIVQYWEYISGVLRLDFGHTIIDNRSVAEIFAVNGGATLTLTVAAFVVALLLAVPLGLIAGRFRDTPLDGSLRVFGILTYAAPVFFVGLLMQLAFARGLGWLPSSSQASPVVTARVPSQTNIFLVDALLAGDTAAFWNGVQHLVLPAVTLGLLLTGTFMRIIRVNLIQTMRSDYVEAARARGVSETRVVIQHAFRNAMVPFVTILGLQVALLLGGAILTEQTFNWNGIGSQLVRYLDSRDYIAVQGIITLFALAVVTASLLIDIINAIIDPRVRY</sequence>
<evidence type="ECO:0000259" key="8">
    <source>
        <dbReference type="PROSITE" id="PS50928"/>
    </source>
</evidence>
<comment type="caution">
    <text evidence="9">The sequence shown here is derived from an EMBL/GenBank/DDBJ whole genome shotgun (WGS) entry which is preliminary data.</text>
</comment>